<proteinExistence type="predicted"/>
<keyword evidence="3" id="KW-1185">Reference proteome</keyword>
<protein>
    <submittedName>
        <fullName evidence="2">Uncharacterized protein</fullName>
    </submittedName>
</protein>
<gene>
    <name evidence="2" type="ORF">KUV50_02465</name>
</gene>
<evidence type="ECO:0000256" key="1">
    <source>
        <dbReference type="SAM" id="Phobius"/>
    </source>
</evidence>
<dbReference type="EMBL" id="JAHVHU010000002">
    <property type="protein sequence ID" value="MBY5956982.1"/>
    <property type="molecule type" value="Genomic_DNA"/>
</dbReference>
<feature type="transmembrane region" description="Helical" evidence="1">
    <location>
        <begin position="126"/>
        <end position="154"/>
    </location>
</feature>
<reference evidence="2" key="1">
    <citation type="submission" date="2021-06" db="EMBL/GenBank/DDBJ databases">
        <title>44 bacteria genomes isolated from Dapeng, Shenzhen.</title>
        <authorList>
            <person name="Zheng W."/>
            <person name="Yu S."/>
            <person name="Huang Y."/>
        </authorList>
    </citation>
    <scope>NUCLEOTIDE SEQUENCE</scope>
    <source>
        <strain evidence="2">DP5N28-2</strain>
    </source>
</reference>
<keyword evidence="1" id="KW-0472">Membrane</keyword>
<evidence type="ECO:0000313" key="3">
    <source>
        <dbReference type="Proteomes" id="UP000753961"/>
    </source>
</evidence>
<sequence>MEYYDDENLEQNDHLLIDDEMKSYLDDYGRWGKILAIISFVGIGLAALMVLGGVGFLIMNQGDLGYSRFRISEGSILLFYFSFLLLYFLPALYLYRSSTSVQEAVRLNDDYALVNSFRNLKNLFKFMTILVIVGIGFYGLMIAGALIFGVYSFLGF</sequence>
<dbReference type="RefSeq" id="WP_222578496.1">
    <property type="nucleotide sequence ID" value="NZ_JAHVHU010000002.1"/>
</dbReference>
<feature type="transmembrane region" description="Helical" evidence="1">
    <location>
        <begin position="34"/>
        <end position="57"/>
    </location>
</feature>
<keyword evidence="1" id="KW-1133">Transmembrane helix</keyword>
<comment type="caution">
    <text evidence="2">The sequence shown here is derived from an EMBL/GenBank/DDBJ whole genome shotgun (WGS) entry which is preliminary data.</text>
</comment>
<name>A0A953L5V5_9BACT</name>
<organism evidence="2 3">
    <name type="scientific">Membranihabitans marinus</name>
    <dbReference type="NCBI Taxonomy" id="1227546"/>
    <lineage>
        <taxon>Bacteria</taxon>
        <taxon>Pseudomonadati</taxon>
        <taxon>Bacteroidota</taxon>
        <taxon>Saprospiria</taxon>
        <taxon>Saprospirales</taxon>
        <taxon>Saprospiraceae</taxon>
        <taxon>Membranihabitans</taxon>
    </lineage>
</organism>
<accession>A0A953L5V5</accession>
<evidence type="ECO:0000313" key="2">
    <source>
        <dbReference type="EMBL" id="MBY5956982.1"/>
    </source>
</evidence>
<feature type="transmembrane region" description="Helical" evidence="1">
    <location>
        <begin position="77"/>
        <end position="95"/>
    </location>
</feature>
<keyword evidence="1" id="KW-0812">Transmembrane</keyword>
<dbReference type="Proteomes" id="UP000753961">
    <property type="component" value="Unassembled WGS sequence"/>
</dbReference>
<dbReference type="AlphaFoldDB" id="A0A953L5V5"/>